<protein>
    <submittedName>
        <fullName evidence="2">Uncharacterized protein</fullName>
    </submittedName>
</protein>
<gene>
    <name evidence="2" type="ORF">SEMRO_1446_G273460.1</name>
</gene>
<feature type="compositionally biased region" description="Basic residues" evidence="1">
    <location>
        <begin position="151"/>
        <end position="162"/>
    </location>
</feature>
<organism evidence="2 3">
    <name type="scientific">Seminavis robusta</name>
    <dbReference type="NCBI Taxonomy" id="568900"/>
    <lineage>
        <taxon>Eukaryota</taxon>
        <taxon>Sar</taxon>
        <taxon>Stramenopiles</taxon>
        <taxon>Ochrophyta</taxon>
        <taxon>Bacillariophyta</taxon>
        <taxon>Bacillariophyceae</taxon>
        <taxon>Bacillariophycidae</taxon>
        <taxon>Naviculales</taxon>
        <taxon>Naviculaceae</taxon>
        <taxon>Seminavis</taxon>
    </lineage>
</organism>
<dbReference type="AlphaFoldDB" id="A0A9N8EL00"/>
<dbReference type="EMBL" id="CAICTM010001444">
    <property type="protein sequence ID" value="CAB9523702.1"/>
    <property type="molecule type" value="Genomic_DNA"/>
</dbReference>
<evidence type="ECO:0000313" key="3">
    <source>
        <dbReference type="Proteomes" id="UP001153069"/>
    </source>
</evidence>
<comment type="caution">
    <text evidence="2">The sequence shown here is derived from an EMBL/GenBank/DDBJ whole genome shotgun (WGS) entry which is preliminary data.</text>
</comment>
<reference evidence="2" key="1">
    <citation type="submission" date="2020-06" db="EMBL/GenBank/DDBJ databases">
        <authorList>
            <consortium name="Plant Systems Biology data submission"/>
        </authorList>
    </citation>
    <scope>NUCLEOTIDE SEQUENCE</scope>
    <source>
        <strain evidence="2">D6</strain>
    </source>
</reference>
<accession>A0A9N8EL00</accession>
<dbReference type="Proteomes" id="UP001153069">
    <property type="component" value="Unassembled WGS sequence"/>
</dbReference>
<feature type="region of interest" description="Disordered" evidence="1">
    <location>
        <begin position="44"/>
        <end position="178"/>
    </location>
</feature>
<name>A0A9N8EL00_9STRA</name>
<proteinExistence type="predicted"/>
<keyword evidence="3" id="KW-1185">Reference proteome</keyword>
<sequence length="178" mass="19815">MAPPVRNIVVEEGRSLMDVSAMDVSLMDESSYDDFLRGRCRWEQQSTADKASEPPRFGRVRTRDSGCSCKAPSVPRRQRSFNSIDMKEGDEDESSASGSQVQDAPEKVEVEHSTSAAGSEDQELAESIRRMLTSSMDASMSKEDLVPPRPIRQRSLTRRQRTPQKTVSAPPRFSAYAA</sequence>
<evidence type="ECO:0000313" key="2">
    <source>
        <dbReference type="EMBL" id="CAB9523702.1"/>
    </source>
</evidence>
<evidence type="ECO:0000256" key="1">
    <source>
        <dbReference type="SAM" id="MobiDB-lite"/>
    </source>
</evidence>